<dbReference type="NCBIfam" id="TIGR02937">
    <property type="entry name" value="sigma70-ECF"/>
    <property type="match status" value="1"/>
</dbReference>
<evidence type="ECO:0000313" key="8">
    <source>
        <dbReference type="Proteomes" id="UP000617628"/>
    </source>
</evidence>
<evidence type="ECO:0000256" key="4">
    <source>
        <dbReference type="ARBA" id="ARBA00023163"/>
    </source>
</evidence>
<protein>
    <submittedName>
        <fullName evidence="7">Sigma-70 family RNA polymerase sigma factor</fullName>
    </submittedName>
</protein>
<dbReference type="Proteomes" id="UP000617628">
    <property type="component" value="Unassembled WGS sequence"/>
</dbReference>
<dbReference type="InterPro" id="IPR036388">
    <property type="entry name" value="WH-like_DNA-bd_sf"/>
</dbReference>
<dbReference type="InterPro" id="IPR013325">
    <property type="entry name" value="RNA_pol_sigma_r2"/>
</dbReference>
<keyword evidence="3" id="KW-0731">Sigma factor</keyword>
<dbReference type="InterPro" id="IPR014331">
    <property type="entry name" value="RNA_pol_sigma70_ECF_RHOBA"/>
</dbReference>
<dbReference type="RefSeq" id="WP_200357222.1">
    <property type="nucleotide sequence ID" value="NZ_JAENIL010000039.1"/>
</dbReference>
<evidence type="ECO:0000313" key="7">
    <source>
        <dbReference type="EMBL" id="MBK1879008.1"/>
    </source>
</evidence>
<dbReference type="InterPro" id="IPR039425">
    <property type="entry name" value="RNA_pol_sigma-70-like"/>
</dbReference>
<accession>A0A934VST9</accession>
<reference evidence="7" key="1">
    <citation type="submission" date="2021-01" db="EMBL/GenBank/DDBJ databases">
        <title>Modified the classification status of verrucomicrobia.</title>
        <authorList>
            <person name="Feng X."/>
        </authorList>
    </citation>
    <scope>NUCLEOTIDE SEQUENCE</scope>
    <source>
        <strain evidence="7">KCTC 13126</strain>
    </source>
</reference>
<dbReference type="AlphaFoldDB" id="A0A934VST9"/>
<evidence type="ECO:0000256" key="1">
    <source>
        <dbReference type="ARBA" id="ARBA00010641"/>
    </source>
</evidence>
<dbReference type="SUPFAM" id="SSF88946">
    <property type="entry name" value="Sigma2 domain of RNA polymerase sigma factors"/>
    <property type="match status" value="1"/>
</dbReference>
<dbReference type="InterPro" id="IPR013249">
    <property type="entry name" value="RNA_pol_sigma70_r4_t2"/>
</dbReference>
<dbReference type="EMBL" id="JAENIL010000039">
    <property type="protein sequence ID" value="MBK1879008.1"/>
    <property type="molecule type" value="Genomic_DNA"/>
</dbReference>
<gene>
    <name evidence="7" type="ORF">JIN87_19140</name>
</gene>
<dbReference type="NCBIfam" id="TIGR02989">
    <property type="entry name" value="Sig-70_gvs1"/>
    <property type="match status" value="1"/>
</dbReference>
<dbReference type="SUPFAM" id="SSF88659">
    <property type="entry name" value="Sigma3 and sigma4 domains of RNA polymerase sigma factors"/>
    <property type="match status" value="1"/>
</dbReference>
<dbReference type="Pfam" id="PF08281">
    <property type="entry name" value="Sigma70_r4_2"/>
    <property type="match status" value="1"/>
</dbReference>
<sequence length="174" mass="20435">MAPKEPTEEFIQLITQSQSRLYAYAFSLLGDRQEALDVMQETNIVLWRKSDQFQMGTNFGAWMLKIAYYQVLARRRKQNKQELFVDSDYLEDLASEVETSSSDFDQKERALQLCLEKLPNRQRDIVRRRYSEGYSINSVAEQLNVAASAIKQTLFRARSNLINCVQYRMREDLL</sequence>
<dbReference type="PANTHER" id="PTHR43133">
    <property type="entry name" value="RNA POLYMERASE ECF-TYPE SIGMA FACTO"/>
    <property type="match status" value="1"/>
</dbReference>
<proteinExistence type="inferred from homology"/>
<dbReference type="Pfam" id="PF04542">
    <property type="entry name" value="Sigma70_r2"/>
    <property type="match status" value="1"/>
</dbReference>
<dbReference type="Gene3D" id="1.10.1740.10">
    <property type="match status" value="1"/>
</dbReference>
<evidence type="ECO:0000259" key="5">
    <source>
        <dbReference type="Pfam" id="PF04542"/>
    </source>
</evidence>
<feature type="domain" description="RNA polymerase sigma factor 70 region 4 type 2" evidence="6">
    <location>
        <begin position="109"/>
        <end position="161"/>
    </location>
</feature>
<evidence type="ECO:0000259" key="6">
    <source>
        <dbReference type="Pfam" id="PF08281"/>
    </source>
</evidence>
<dbReference type="GO" id="GO:0016987">
    <property type="term" value="F:sigma factor activity"/>
    <property type="evidence" value="ECO:0007669"/>
    <property type="project" value="UniProtKB-KW"/>
</dbReference>
<evidence type="ECO:0000256" key="3">
    <source>
        <dbReference type="ARBA" id="ARBA00023082"/>
    </source>
</evidence>
<keyword evidence="2" id="KW-0805">Transcription regulation</keyword>
<dbReference type="InterPro" id="IPR013324">
    <property type="entry name" value="RNA_pol_sigma_r3/r4-like"/>
</dbReference>
<dbReference type="GO" id="GO:0003677">
    <property type="term" value="F:DNA binding"/>
    <property type="evidence" value="ECO:0007669"/>
    <property type="project" value="InterPro"/>
</dbReference>
<dbReference type="GO" id="GO:0006352">
    <property type="term" value="P:DNA-templated transcription initiation"/>
    <property type="evidence" value="ECO:0007669"/>
    <property type="project" value="InterPro"/>
</dbReference>
<organism evidence="7 8">
    <name type="scientific">Pelagicoccus mobilis</name>
    <dbReference type="NCBI Taxonomy" id="415221"/>
    <lineage>
        <taxon>Bacteria</taxon>
        <taxon>Pseudomonadati</taxon>
        <taxon>Verrucomicrobiota</taxon>
        <taxon>Opitutia</taxon>
        <taxon>Puniceicoccales</taxon>
        <taxon>Pelagicoccaceae</taxon>
        <taxon>Pelagicoccus</taxon>
    </lineage>
</organism>
<dbReference type="CDD" id="cd06171">
    <property type="entry name" value="Sigma70_r4"/>
    <property type="match status" value="1"/>
</dbReference>
<dbReference type="PANTHER" id="PTHR43133:SF51">
    <property type="entry name" value="RNA POLYMERASE SIGMA FACTOR"/>
    <property type="match status" value="1"/>
</dbReference>
<feature type="domain" description="RNA polymerase sigma-70 region 2" evidence="5">
    <location>
        <begin position="13"/>
        <end position="80"/>
    </location>
</feature>
<dbReference type="Gene3D" id="1.10.10.10">
    <property type="entry name" value="Winged helix-like DNA-binding domain superfamily/Winged helix DNA-binding domain"/>
    <property type="match status" value="1"/>
</dbReference>
<name>A0A934VST9_9BACT</name>
<keyword evidence="4" id="KW-0804">Transcription</keyword>
<dbReference type="InterPro" id="IPR007627">
    <property type="entry name" value="RNA_pol_sigma70_r2"/>
</dbReference>
<dbReference type="InterPro" id="IPR014284">
    <property type="entry name" value="RNA_pol_sigma-70_dom"/>
</dbReference>
<evidence type="ECO:0000256" key="2">
    <source>
        <dbReference type="ARBA" id="ARBA00023015"/>
    </source>
</evidence>
<comment type="caution">
    <text evidence="7">The sequence shown here is derived from an EMBL/GenBank/DDBJ whole genome shotgun (WGS) entry which is preliminary data.</text>
</comment>
<keyword evidence="8" id="KW-1185">Reference proteome</keyword>
<comment type="similarity">
    <text evidence="1">Belongs to the sigma-70 factor family. ECF subfamily.</text>
</comment>